<keyword evidence="4" id="KW-0378">Hydrolase</keyword>
<gene>
    <name evidence="4" type="ORF">GCM10009720_29090</name>
</gene>
<dbReference type="Proteomes" id="UP001501461">
    <property type="component" value="Unassembled WGS sequence"/>
</dbReference>
<evidence type="ECO:0000256" key="2">
    <source>
        <dbReference type="ARBA" id="ARBA00022723"/>
    </source>
</evidence>
<dbReference type="SUPFAM" id="SSF56529">
    <property type="entry name" value="FAH"/>
    <property type="match status" value="1"/>
</dbReference>
<comment type="similarity">
    <text evidence="1">Belongs to the FAH family.</text>
</comment>
<dbReference type="Gene3D" id="3.90.850.10">
    <property type="entry name" value="Fumarylacetoacetase-like, C-terminal domain"/>
    <property type="match status" value="1"/>
</dbReference>
<name>A0ABP5GJX2_9MICC</name>
<evidence type="ECO:0000313" key="4">
    <source>
        <dbReference type="EMBL" id="GAA2046402.1"/>
    </source>
</evidence>
<comment type="caution">
    <text evidence="4">The sequence shown here is derived from an EMBL/GenBank/DDBJ whole genome shotgun (WGS) entry which is preliminary data.</text>
</comment>
<dbReference type="InterPro" id="IPR011234">
    <property type="entry name" value="Fumarylacetoacetase-like_C"/>
</dbReference>
<evidence type="ECO:0000313" key="5">
    <source>
        <dbReference type="Proteomes" id="UP001501461"/>
    </source>
</evidence>
<accession>A0ABP5GJX2</accession>
<dbReference type="InterPro" id="IPR051121">
    <property type="entry name" value="FAH"/>
</dbReference>
<keyword evidence="2" id="KW-0479">Metal-binding</keyword>
<evidence type="ECO:0000256" key="1">
    <source>
        <dbReference type="ARBA" id="ARBA00010211"/>
    </source>
</evidence>
<reference evidence="5" key="1">
    <citation type="journal article" date="2019" name="Int. J. Syst. Evol. Microbiol.">
        <title>The Global Catalogue of Microorganisms (GCM) 10K type strain sequencing project: providing services to taxonomists for standard genome sequencing and annotation.</title>
        <authorList>
            <consortium name="The Broad Institute Genomics Platform"/>
            <consortium name="The Broad Institute Genome Sequencing Center for Infectious Disease"/>
            <person name="Wu L."/>
            <person name="Ma J."/>
        </authorList>
    </citation>
    <scope>NUCLEOTIDE SEQUENCE [LARGE SCALE GENOMIC DNA]</scope>
    <source>
        <strain evidence="5">JCM 13595</strain>
    </source>
</reference>
<dbReference type="PANTHER" id="PTHR42796">
    <property type="entry name" value="FUMARYLACETOACETATE HYDROLASE DOMAIN-CONTAINING PROTEIN 2A-RELATED"/>
    <property type="match status" value="1"/>
</dbReference>
<dbReference type="PANTHER" id="PTHR42796:SF4">
    <property type="entry name" value="FUMARYLACETOACETATE HYDROLASE DOMAIN-CONTAINING PROTEIN 2A"/>
    <property type="match status" value="1"/>
</dbReference>
<proteinExistence type="inferred from homology"/>
<feature type="domain" description="Fumarylacetoacetase-like C-terminal" evidence="3">
    <location>
        <begin position="104"/>
        <end position="311"/>
    </location>
</feature>
<dbReference type="Pfam" id="PF01557">
    <property type="entry name" value="FAA_hydrolase"/>
    <property type="match status" value="1"/>
</dbReference>
<evidence type="ECO:0000259" key="3">
    <source>
        <dbReference type="Pfam" id="PF01557"/>
    </source>
</evidence>
<organism evidence="4 5">
    <name type="scientific">Yaniella flava</name>
    <dbReference type="NCBI Taxonomy" id="287930"/>
    <lineage>
        <taxon>Bacteria</taxon>
        <taxon>Bacillati</taxon>
        <taxon>Actinomycetota</taxon>
        <taxon>Actinomycetes</taxon>
        <taxon>Micrococcales</taxon>
        <taxon>Micrococcaceae</taxon>
        <taxon>Yaniella</taxon>
    </lineage>
</organism>
<dbReference type="InterPro" id="IPR036663">
    <property type="entry name" value="Fumarylacetoacetase_C_sf"/>
</dbReference>
<keyword evidence="5" id="KW-1185">Reference proteome</keyword>
<dbReference type="EMBL" id="BAAAMN010000071">
    <property type="protein sequence ID" value="GAA2046402.1"/>
    <property type="molecule type" value="Genomic_DNA"/>
</dbReference>
<dbReference type="GO" id="GO:0016787">
    <property type="term" value="F:hydrolase activity"/>
    <property type="evidence" value="ECO:0007669"/>
    <property type="project" value="UniProtKB-KW"/>
</dbReference>
<sequence>MHEYGELEDMKIATFRLPHERDDQPGATFAAAITETTTDSSGTEYAVKAVPLEDITDVGAYLTLHPQERTVAVTTAMNAAKNDPAQVLDVSELTYDTLIPYPSKIFCIGLNYRNHILETGLELPEYPTVFAKYGQTLTGPFSDIAVPQVDHRLDYEGELAVVMGAPGKNIPKAEAKNYVAGYTIGNDISLRGFQGRTDEWMQGKIFEATTPVGPWLVTADEFSQDAQLTTLVNGEVRQDDSVDDLVFGVAELIEYLSQMITLLPGDIILTGTPGGVALAMRDADGRRPWLKAGDIVETRIEGLGAQRNVIV</sequence>
<protein>
    <submittedName>
        <fullName evidence="4">Fumarylacetoacetate hydrolase family protein</fullName>
    </submittedName>
</protein>